<evidence type="ECO:0000313" key="5">
    <source>
        <dbReference type="Proteomes" id="UP000267844"/>
    </source>
</evidence>
<feature type="transmembrane region" description="Helical" evidence="1">
    <location>
        <begin position="38"/>
        <end position="59"/>
    </location>
</feature>
<protein>
    <submittedName>
        <fullName evidence="3">Uncharacterized protein</fullName>
    </submittedName>
</protein>
<keyword evidence="1" id="KW-0472">Membrane</keyword>
<dbReference type="EMBL" id="UFXS01000001">
    <property type="protein sequence ID" value="STD55748.1"/>
    <property type="molecule type" value="Genomic_DNA"/>
</dbReference>
<proteinExistence type="predicted"/>
<feature type="transmembrane region" description="Helical" evidence="1">
    <location>
        <begin position="6"/>
        <end position="31"/>
    </location>
</feature>
<evidence type="ECO:0000313" key="3">
    <source>
        <dbReference type="EMBL" id="STD55748.1"/>
    </source>
</evidence>
<name>A0A376G7V0_9FLAO</name>
<evidence type="ECO:0000256" key="1">
    <source>
        <dbReference type="SAM" id="Phobius"/>
    </source>
</evidence>
<organism evidence="3 4">
    <name type="scientific">Empedobacter falsenii</name>
    <dbReference type="NCBI Taxonomy" id="343874"/>
    <lineage>
        <taxon>Bacteria</taxon>
        <taxon>Pseudomonadati</taxon>
        <taxon>Bacteroidota</taxon>
        <taxon>Flavobacteriia</taxon>
        <taxon>Flavobacteriales</taxon>
        <taxon>Weeksellaceae</taxon>
        <taxon>Empedobacter</taxon>
    </lineage>
</organism>
<feature type="transmembrane region" description="Helical" evidence="1">
    <location>
        <begin position="79"/>
        <end position="96"/>
    </location>
</feature>
<dbReference type="Proteomes" id="UP000254737">
    <property type="component" value="Unassembled WGS sequence"/>
</dbReference>
<keyword evidence="1" id="KW-0812">Transmembrane</keyword>
<gene>
    <name evidence="2" type="ORF">EGI89_11105</name>
    <name evidence="3" type="ORF">NCTC13456_01728</name>
</gene>
<evidence type="ECO:0000313" key="4">
    <source>
        <dbReference type="Proteomes" id="UP000254737"/>
    </source>
</evidence>
<dbReference type="Proteomes" id="UP000267844">
    <property type="component" value="Unassembled WGS sequence"/>
</dbReference>
<dbReference type="AlphaFoldDB" id="A0A376G7V0"/>
<dbReference type="RefSeq" id="WP_115000011.1">
    <property type="nucleotide sequence ID" value="NZ_RHPN01000025.1"/>
</dbReference>
<keyword evidence="1" id="KW-1133">Transmembrane helix</keyword>
<evidence type="ECO:0000313" key="2">
    <source>
        <dbReference type="EMBL" id="RRT89784.1"/>
    </source>
</evidence>
<dbReference type="EMBL" id="RHPO01000025">
    <property type="protein sequence ID" value="RRT89784.1"/>
    <property type="molecule type" value="Genomic_DNA"/>
</dbReference>
<reference evidence="2 5" key="2">
    <citation type="submission" date="2018-10" db="EMBL/GenBank/DDBJ databases">
        <title>Transmission dynamics of multidrug resistant bacteria on intensive care unit surfaces.</title>
        <authorList>
            <person name="D'Souza A.W."/>
            <person name="Potter R.F."/>
            <person name="Wallace M."/>
            <person name="Shupe A."/>
            <person name="Patel S."/>
            <person name="Sun S."/>
            <person name="Gul D."/>
            <person name="Kwon J.H."/>
            <person name="Andleeb S."/>
            <person name="Burnham C.-A.D."/>
            <person name="Dantas G."/>
        </authorList>
    </citation>
    <scope>NUCLEOTIDE SEQUENCE [LARGE SCALE GENOMIC DNA]</scope>
    <source>
        <strain evidence="2 5">WF_348</strain>
    </source>
</reference>
<sequence length="102" mass="11809">MDADFLILYSNIIILLHFIFDILLLISAFIANRKKIIFSNYLIFITISILLLSIIRLAIKNYLSVSIYELNIVTTILEKLLYIAFGVILILGVYKLKINKEE</sequence>
<accession>A0A376G7V0</accession>
<reference evidence="3 4" key="1">
    <citation type="submission" date="2018-06" db="EMBL/GenBank/DDBJ databases">
        <authorList>
            <consortium name="Pathogen Informatics"/>
            <person name="Doyle S."/>
        </authorList>
    </citation>
    <scope>NUCLEOTIDE SEQUENCE [LARGE SCALE GENOMIC DNA]</scope>
    <source>
        <strain evidence="3 4">NCTC13456</strain>
    </source>
</reference>